<proteinExistence type="predicted"/>
<comment type="caution">
    <text evidence="1">The sequence shown here is derived from an EMBL/GenBank/DDBJ whole genome shotgun (WGS) entry which is preliminary data.</text>
</comment>
<dbReference type="Proteomes" id="UP000229730">
    <property type="component" value="Unassembled WGS sequence"/>
</dbReference>
<keyword evidence="2" id="KW-1185">Reference proteome</keyword>
<organism evidence="1 2">
    <name type="scientific">Paremcibacter congregatus</name>
    <dbReference type="NCBI Taxonomy" id="2043170"/>
    <lineage>
        <taxon>Bacteria</taxon>
        <taxon>Pseudomonadati</taxon>
        <taxon>Pseudomonadota</taxon>
        <taxon>Alphaproteobacteria</taxon>
        <taxon>Emcibacterales</taxon>
        <taxon>Emcibacteraceae</taxon>
        <taxon>Paremcibacter</taxon>
    </lineage>
</organism>
<name>A0A2G4YUI0_9PROT</name>
<evidence type="ECO:0000313" key="1">
    <source>
        <dbReference type="EMBL" id="PHZ85927.1"/>
    </source>
</evidence>
<protein>
    <submittedName>
        <fullName evidence="1">Uncharacterized protein</fullName>
    </submittedName>
</protein>
<evidence type="ECO:0000313" key="2">
    <source>
        <dbReference type="Proteomes" id="UP000229730"/>
    </source>
</evidence>
<accession>A0A2G4YUI0</accession>
<reference evidence="1 2" key="1">
    <citation type="submission" date="2017-10" db="EMBL/GenBank/DDBJ databases">
        <title>Frigbacter circumglobatus gen. nov. sp. nov., isolated from sediment cultured in situ.</title>
        <authorList>
            <person name="Zhao Z."/>
        </authorList>
    </citation>
    <scope>NUCLEOTIDE SEQUENCE [LARGE SCALE GENOMIC DNA]</scope>
    <source>
        <strain evidence="1 2">ZYL</strain>
    </source>
</reference>
<dbReference type="InParanoid" id="A0A2G4YUI0"/>
<sequence>MAVLSWPYGLLKTTLKELTMNDYKTKRTPIHTYDLDRKPIVLVPLGGNIANGQHAKLLKKDYEELLSRGYSPNWCLMDDGSGRNQYVTLYDRMKENQVKVPRLIMSASTDQVIRYMDGNRLNLRRDNLHLQDRERHVTQIMEKKANAR</sequence>
<gene>
    <name evidence="1" type="ORF">CRD36_04430</name>
</gene>
<dbReference type="AlphaFoldDB" id="A0A2G4YUI0"/>
<dbReference type="EMBL" id="PDEM01000009">
    <property type="protein sequence ID" value="PHZ85927.1"/>
    <property type="molecule type" value="Genomic_DNA"/>
</dbReference>